<name>A0A6G1KIG9_9PLEO</name>
<reference evidence="1" key="1">
    <citation type="journal article" date="2020" name="Stud. Mycol.">
        <title>101 Dothideomycetes genomes: a test case for predicting lifestyles and emergence of pathogens.</title>
        <authorList>
            <person name="Haridas S."/>
            <person name="Albert R."/>
            <person name="Binder M."/>
            <person name="Bloem J."/>
            <person name="Labutti K."/>
            <person name="Salamov A."/>
            <person name="Andreopoulos B."/>
            <person name="Baker S."/>
            <person name="Barry K."/>
            <person name="Bills G."/>
            <person name="Bluhm B."/>
            <person name="Cannon C."/>
            <person name="Castanera R."/>
            <person name="Culley D."/>
            <person name="Daum C."/>
            <person name="Ezra D."/>
            <person name="Gonzalez J."/>
            <person name="Henrissat B."/>
            <person name="Kuo A."/>
            <person name="Liang C."/>
            <person name="Lipzen A."/>
            <person name="Lutzoni F."/>
            <person name="Magnuson J."/>
            <person name="Mondo S."/>
            <person name="Nolan M."/>
            <person name="Ohm R."/>
            <person name="Pangilinan J."/>
            <person name="Park H.-J."/>
            <person name="Ramirez L."/>
            <person name="Alfaro M."/>
            <person name="Sun H."/>
            <person name="Tritt A."/>
            <person name="Yoshinaga Y."/>
            <person name="Zwiers L.-H."/>
            <person name="Turgeon B."/>
            <person name="Goodwin S."/>
            <person name="Spatafora J."/>
            <person name="Crous P."/>
            <person name="Grigoriev I."/>
        </authorList>
    </citation>
    <scope>NUCLEOTIDE SEQUENCE</scope>
    <source>
        <strain evidence="1">CBS 279.74</strain>
    </source>
</reference>
<dbReference type="SUPFAM" id="SSF56672">
    <property type="entry name" value="DNA/RNA polymerases"/>
    <property type="match status" value="1"/>
</dbReference>
<evidence type="ECO:0000313" key="1">
    <source>
        <dbReference type="EMBL" id="KAF2712345.1"/>
    </source>
</evidence>
<feature type="non-terminal residue" evidence="1">
    <location>
        <position position="1"/>
    </location>
</feature>
<evidence type="ECO:0008006" key="3">
    <source>
        <dbReference type="Google" id="ProtNLM"/>
    </source>
</evidence>
<evidence type="ECO:0000313" key="2">
    <source>
        <dbReference type="Proteomes" id="UP000799428"/>
    </source>
</evidence>
<accession>A0A6G1KIG9</accession>
<dbReference type="Proteomes" id="UP000799428">
    <property type="component" value="Unassembled WGS sequence"/>
</dbReference>
<dbReference type="OrthoDB" id="5599418at2759"/>
<dbReference type="InterPro" id="IPR043502">
    <property type="entry name" value="DNA/RNA_pol_sf"/>
</dbReference>
<proteinExistence type="predicted"/>
<protein>
    <recommendedName>
        <fullName evidence="3">Reverse transcriptase domain-containing protein</fullName>
    </recommendedName>
</protein>
<dbReference type="EMBL" id="MU005766">
    <property type="protein sequence ID" value="KAF2712345.1"/>
    <property type="molecule type" value="Genomic_DNA"/>
</dbReference>
<organism evidence="1 2">
    <name type="scientific">Pleomassaria siparia CBS 279.74</name>
    <dbReference type="NCBI Taxonomy" id="1314801"/>
    <lineage>
        <taxon>Eukaryota</taxon>
        <taxon>Fungi</taxon>
        <taxon>Dikarya</taxon>
        <taxon>Ascomycota</taxon>
        <taxon>Pezizomycotina</taxon>
        <taxon>Dothideomycetes</taxon>
        <taxon>Pleosporomycetidae</taxon>
        <taxon>Pleosporales</taxon>
        <taxon>Pleomassariaceae</taxon>
        <taxon>Pleomassaria</taxon>
    </lineage>
</organism>
<keyword evidence="2" id="KW-1185">Reference proteome</keyword>
<sequence>YVDNVLIYLSSLKADYKRKVRTVIKKLRAAIKYLGFIIKAEKGIAIDKEKLRVIYK</sequence>
<gene>
    <name evidence="1" type="ORF">K504DRAFT_372452</name>
</gene>
<dbReference type="AlphaFoldDB" id="A0A6G1KIG9"/>